<proteinExistence type="predicted"/>
<dbReference type="InterPro" id="IPR000644">
    <property type="entry name" value="CBS_dom"/>
</dbReference>
<evidence type="ECO:0000313" key="4">
    <source>
        <dbReference type="EMBL" id="TVT25845.1"/>
    </source>
</evidence>
<evidence type="ECO:0000256" key="1">
    <source>
        <dbReference type="ARBA" id="ARBA00023122"/>
    </source>
</evidence>
<dbReference type="Proteomes" id="UP000320011">
    <property type="component" value="Unassembled WGS sequence"/>
</dbReference>
<dbReference type="CDD" id="cd02205">
    <property type="entry name" value="CBS_pair_SF"/>
    <property type="match status" value="1"/>
</dbReference>
<evidence type="ECO:0000256" key="2">
    <source>
        <dbReference type="PROSITE-ProRule" id="PRU00703"/>
    </source>
</evidence>
<dbReference type="InterPro" id="IPR007055">
    <property type="entry name" value="BON_dom"/>
</dbReference>
<dbReference type="SMART" id="SM00116">
    <property type="entry name" value="CBS"/>
    <property type="match status" value="2"/>
</dbReference>
<reference evidence="4 5" key="1">
    <citation type="submission" date="2019-07" db="EMBL/GenBank/DDBJ databases">
        <authorList>
            <person name="Duangmal K."/>
            <person name="Teo W.F.A."/>
        </authorList>
    </citation>
    <scope>NUCLEOTIDE SEQUENCE [LARGE SCALE GENOMIC DNA]</scope>
    <source>
        <strain evidence="4 5">TBRC 6029</strain>
    </source>
</reference>
<feature type="domain" description="CBS" evidence="3">
    <location>
        <begin position="7"/>
        <end position="66"/>
    </location>
</feature>
<name>A0A558ANL4_9PSEU</name>
<dbReference type="RefSeq" id="WP_144592566.1">
    <property type="nucleotide sequence ID" value="NZ_VJWX01000512.1"/>
</dbReference>
<dbReference type="PANTHER" id="PTHR43080">
    <property type="entry name" value="CBS DOMAIN-CONTAINING PROTEIN CBSX3, MITOCHONDRIAL"/>
    <property type="match status" value="1"/>
</dbReference>
<feature type="domain" description="CBS" evidence="3">
    <location>
        <begin position="71"/>
        <end position="126"/>
    </location>
</feature>
<comment type="caution">
    <text evidence="4">The sequence shown here is derived from an EMBL/GenBank/DDBJ whole genome shotgun (WGS) entry which is preliminary data.</text>
</comment>
<dbReference type="PROSITE" id="PS51371">
    <property type="entry name" value="CBS"/>
    <property type="match status" value="2"/>
</dbReference>
<gene>
    <name evidence="4" type="ORF">FNH05_31930</name>
</gene>
<sequence>MDAREIMTRPVVAVTTTATVREAIALLVQHGFAALPVVDDEDRVVGIFTEADALRADIGGTNGNPTVGSVMTAPVEVATMDTEISQIARHMLSDRLRCVPVVDDGVLVGVVSRRDLLRPLVRHDDAIAAQLRALLADYAGHRGRWSVEVAGGVAHISGDFSDEAERRVVNALAKTVPGVHHAEIG</sequence>
<dbReference type="OrthoDB" id="9799454at2"/>
<dbReference type="Pfam" id="PF00571">
    <property type="entry name" value="CBS"/>
    <property type="match status" value="2"/>
</dbReference>
<dbReference type="InterPro" id="IPR051257">
    <property type="entry name" value="Diverse_CBS-Domain"/>
</dbReference>
<keyword evidence="1 2" id="KW-0129">CBS domain</keyword>
<evidence type="ECO:0000259" key="3">
    <source>
        <dbReference type="PROSITE" id="PS51371"/>
    </source>
</evidence>
<reference evidence="4 5" key="2">
    <citation type="submission" date="2019-08" db="EMBL/GenBank/DDBJ databases">
        <title>Amycolatopsis acidicola sp. nov., isolated from peat swamp forest soil.</title>
        <authorList>
            <person name="Srisuk N."/>
        </authorList>
    </citation>
    <scope>NUCLEOTIDE SEQUENCE [LARGE SCALE GENOMIC DNA]</scope>
    <source>
        <strain evidence="4 5">TBRC 6029</strain>
    </source>
</reference>
<dbReference type="SUPFAM" id="SSF54631">
    <property type="entry name" value="CBS-domain pair"/>
    <property type="match status" value="1"/>
</dbReference>
<dbReference type="AlphaFoldDB" id="A0A558ANL4"/>
<dbReference type="PANTHER" id="PTHR43080:SF2">
    <property type="entry name" value="CBS DOMAIN-CONTAINING PROTEIN"/>
    <property type="match status" value="1"/>
</dbReference>
<organism evidence="4 5">
    <name type="scientific">Amycolatopsis rhizosphaerae</name>
    <dbReference type="NCBI Taxonomy" id="2053003"/>
    <lineage>
        <taxon>Bacteria</taxon>
        <taxon>Bacillati</taxon>
        <taxon>Actinomycetota</taxon>
        <taxon>Actinomycetes</taxon>
        <taxon>Pseudonocardiales</taxon>
        <taxon>Pseudonocardiaceae</taxon>
        <taxon>Amycolatopsis</taxon>
    </lineage>
</organism>
<dbReference type="EMBL" id="VJWX01000512">
    <property type="protein sequence ID" value="TVT25845.1"/>
    <property type="molecule type" value="Genomic_DNA"/>
</dbReference>
<dbReference type="Gene3D" id="3.10.580.10">
    <property type="entry name" value="CBS-domain"/>
    <property type="match status" value="1"/>
</dbReference>
<protein>
    <submittedName>
        <fullName evidence="4">CBS domain-containing protein</fullName>
    </submittedName>
</protein>
<evidence type="ECO:0000313" key="5">
    <source>
        <dbReference type="Proteomes" id="UP000320011"/>
    </source>
</evidence>
<dbReference type="InterPro" id="IPR046342">
    <property type="entry name" value="CBS_dom_sf"/>
</dbReference>
<dbReference type="Pfam" id="PF04972">
    <property type="entry name" value="BON"/>
    <property type="match status" value="1"/>
</dbReference>
<keyword evidence="5" id="KW-1185">Reference proteome</keyword>
<accession>A0A558ANL4</accession>